<comment type="similarity">
    <text evidence="2 10">Belongs to the ALAD family.</text>
</comment>
<dbReference type="InterPro" id="IPR030656">
    <property type="entry name" value="ALAD_AS"/>
</dbReference>
<reference evidence="11" key="1">
    <citation type="submission" date="2023-03" db="EMBL/GenBank/DDBJ databases">
        <authorList>
            <person name="Cremers G."/>
            <person name="Picone N."/>
        </authorList>
    </citation>
    <scope>NUCLEOTIDE SEQUENCE</scope>
    <source>
        <strain evidence="11">Sample_alias</strain>
    </source>
</reference>
<dbReference type="InterPro" id="IPR001731">
    <property type="entry name" value="ALAD"/>
</dbReference>
<keyword evidence="5" id="KW-0350">Heme biosynthesis</keyword>
<evidence type="ECO:0000256" key="5">
    <source>
        <dbReference type="ARBA" id="ARBA00023133"/>
    </source>
</evidence>
<dbReference type="GO" id="GO:0004655">
    <property type="term" value="F:porphobilinogen synthase activity"/>
    <property type="evidence" value="ECO:0007669"/>
    <property type="project" value="UniProtKB-EC"/>
</dbReference>
<dbReference type="PIRSF" id="PIRSF001415">
    <property type="entry name" value="Porphbilin_synth"/>
    <property type="match status" value="1"/>
</dbReference>
<dbReference type="SUPFAM" id="SSF51569">
    <property type="entry name" value="Aldolase"/>
    <property type="match status" value="1"/>
</dbReference>
<evidence type="ECO:0000256" key="4">
    <source>
        <dbReference type="ARBA" id="ARBA00020771"/>
    </source>
</evidence>
<dbReference type="Pfam" id="PF00490">
    <property type="entry name" value="ALAD"/>
    <property type="match status" value="1"/>
</dbReference>
<dbReference type="InterPro" id="IPR013785">
    <property type="entry name" value="Aldolase_TIM"/>
</dbReference>
<sequence length="336" mass="37109">MKEKQLDLSRRPRRFRASRQIRSLLTETQLTISNLICPLFVQEKKGKEEIGSMPGIFRYSLENLLEVCSELREKGLNAVALFPYVPKEKKDDSGSLALDPEGLIPKAVSAIKKNIPELLVITDIALDPYTTHGHDGLWNEHLGDVDNDATVEILTKMAVMLGKMGADFVAPSDMMDGRVGQIRKALDSEGLTKTGILAYSAKYASAFYGPFREAVGSAKKRGYYLDKMTYQLNPSNRREACLEALLDEKEGADILMVKPAGPYLDIIYQIRQNTLLPVAAYQVSGEYSAIVAAGLNGWLDPKKAAIESLIAIKRAGADMILTYFAQSLAKDPSFNL</sequence>
<keyword evidence="6 9" id="KW-0456">Lyase</keyword>
<evidence type="ECO:0000256" key="9">
    <source>
        <dbReference type="RuleBase" id="RU000515"/>
    </source>
</evidence>
<dbReference type="Proteomes" id="UP001161497">
    <property type="component" value="Chromosome"/>
</dbReference>
<evidence type="ECO:0000256" key="8">
    <source>
        <dbReference type="ARBA" id="ARBA00047651"/>
    </source>
</evidence>
<dbReference type="PROSITE" id="PS00169">
    <property type="entry name" value="D_ALA_DEHYDRATASE"/>
    <property type="match status" value="1"/>
</dbReference>
<dbReference type="EC" id="4.2.1.24" evidence="3 9"/>
<proteinExistence type="inferred from homology"/>
<dbReference type="NCBIfam" id="NF006762">
    <property type="entry name" value="PRK09283.1"/>
    <property type="match status" value="1"/>
</dbReference>
<name>A0ABM9IDC0_9BACT</name>
<evidence type="ECO:0000256" key="2">
    <source>
        <dbReference type="ARBA" id="ARBA00008055"/>
    </source>
</evidence>
<comment type="catalytic activity">
    <reaction evidence="8 9">
        <text>2 5-aminolevulinate = porphobilinogen + 2 H2O + H(+)</text>
        <dbReference type="Rhea" id="RHEA:24064"/>
        <dbReference type="ChEBI" id="CHEBI:15377"/>
        <dbReference type="ChEBI" id="CHEBI:15378"/>
        <dbReference type="ChEBI" id="CHEBI:58126"/>
        <dbReference type="ChEBI" id="CHEBI:356416"/>
        <dbReference type="EC" id="4.2.1.24"/>
    </reaction>
</comment>
<dbReference type="EMBL" id="OX458932">
    <property type="protein sequence ID" value="CAI9085669.1"/>
    <property type="molecule type" value="Genomic_DNA"/>
</dbReference>
<gene>
    <name evidence="11" type="primary">hemB</name>
    <name evidence="11" type="ORF">MFUM_1317</name>
</gene>
<evidence type="ECO:0000313" key="12">
    <source>
        <dbReference type="Proteomes" id="UP001161497"/>
    </source>
</evidence>
<dbReference type="PRINTS" id="PR00144">
    <property type="entry name" value="DALDHYDRTASE"/>
</dbReference>
<dbReference type="Gene3D" id="3.20.20.70">
    <property type="entry name" value="Aldolase class I"/>
    <property type="match status" value="1"/>
</dbReference>
<keyword evidence="12" id="KW-1185">Reference proteome</keyword>
<comment type="subunit">
    <text evidence="9">Homooctamer.</text>
</comment>
<evidence type="ECO:0000256" key="1">
    <source>
        <dbReference type="ARBA" id="ARBA00004694"/>
    </source>
</evidence>
<protein>
    <recommendedName>
        <fullName evidence="4 9">Delta-aminolevulinic acid dehydratase</fullName>
        <ecNumber evidence="3 9">4.2.1.24</ecNumber>
    </recommendedName>
</protein>
<evidence type="ECO:0000256" key="7">
    <source>
        <dbReference type="ARBA" id="ARBA00023244"/>
    </source>
</evidence>
<dbReference type="PANTHER" id="PTHR11458">
    <property type="entry name" value="DELTA-AMINOLEVULINIC ACID DEHYDRATASE"/>
    <property type="match status" value="1"/>
</dbReference>
<dbReference type="PANTHER" id="PTHR11458:SF0">
    <property type="entry name" value="DELTA-AMINOLEVULINIC ACID DEHYDRATASE"/>
    <property type="match status" value="1"/>
</dbReference>
<evidence type="ECO:0000313" key="11">
    <source>
        <dbReference type="EMBL" id="CAI9085669.1"/>
    </source>
</evidence>
<organism evidence="11 12">
    <name type="scientific">Candidatus Methylacidiphilum fumarolicum</name>
    <dbReference type="NCBI Taxonomy" id="591154"/>
    <lineage>
        <taxon>Bacteria</taxon>
        <taxon>Pseudomonadati</taxon>
        <taxon>Verrucomicrobiota</taxon>
        <taxon>Methylacidiphilae</taxon>
        <taxon>Methylacidiphilales</taxon>
        <taxon>Methylacidiphilaceae</taxon>
        <taxon>Methylacidiphilum (ex Ratnadevi et al. 2023)</taxon>
    </lineage>
</organism>
<evidence type="ECO:0000256" key="3">
    <source>
        <dbReference type="ARBA" id="ARBA00012053"/>
    </source>
</evidence>
<dbReference type="RefSeq" id="WP_009058587.1">
    <property type="nucleotide sequence ID" value="NZ_JAHXRZ010000013.1"/>
</dbReference>
<keyword evidence="7 9" id="KW-0627">Porphyrin biosynthesis</keyword>
<evidence type="ECO:0000256" key="10">
    <source>
        <dbReference type="RuleBase" id="RU004161"/>
    </source>
</evidence>
<accession>A0ABM9IDC0</accession>
<comment type="pathway">
    <text evidence="1">Porphyrin-containing compound metabolism; protoporphyrin-IX biosynthesis; coproporphyrinogen-III from 5-aminolevulinate: step 1/4.</text>
</comment>
<evidence type="ECO:0000256" key="6">
    <source>
        <dbReference type="ARBA" id="ARBA00023239"/>
    </source>
</evidence>
<dbReference type="SMART" id="SM01004">
    <property type="entry name" value="ALAD"/>
    <property type="match status" value="1"/>
</dbReference>